<dbReference type="InterPro" id="IPR051829">
    <property type="entry name" value="Multiheme_Cytochr_ET"/>
</dbReference>
<organism evidence="6 7">
    <name type="scientific">Gammaproteobacteria bacterium LSUCC0057</name>
    <dbReference type="NCBI Taxonomy" id="2559237"/>
    <lineage>
        <taxon>Bacteria</taxon>
        <taxon>Pseudomonadati</taxon>
        <taxon>Pseudomonadota</taxon>
        <taxon>Gammaproteobacteria</taxon>
        <taxon>Cellvibrionales</taxon>
        <taxon>Porticoccaceae</taxon>
        <taxon>SAR92 clade</taxon>
    </lineage>
</organism>
<dbReference type="InterPro" id="IPR036280">
    <property type="entry name" value="Multihaem_cyt_sf"/>
</dbReference>
<accession>A0A4Y8UJ68</accession>
<evidence type="ECO:0000256" key="3">
    <source>
        <dbReference type="SAM" id="SignalP"/>
    </source>
</evidence>
<evidence type="ECO:0000259" key="4">
    <source>
        <dbReference type="Pfam" id="PF09699"/>
    </source>
</evidence>
<dbReference type="SUPFAM" id="SSF48695">
    <property type="entry name" value="Multiheme cytochromes"/>
    <property type="match status" value="1"/>
</dbReference>
<keyword evidence="7" id="KW-1185">Reference proteome</keyword>
<evidence type="ECO:0000256" key="1">
    <source>
        <dbReference type="ARBA" id="ARBA00022729"/>
    </source>
</evidence>
<dbReference type="Gene3D" id="1.25.40.10">
    <property type="entry name" value="Tetratricopeptide repeat domain"/>
    <property type="match status" value="2"/>
</dbReference>
<dbReference type="PANTHER" id="PTHR35038">
    <property type="entry name" value="DISSIMILATORY SULFITE REDUCTASE SIRA"/>
    <property type="match status" value="1"/>
</dbReference>
<comment type="caution">
    <text evidence="6">The sequence shown here is derived from an EMBL/GenBank/DDBJ whole genome shotgun (WGS) entry which is preliminary data.</text>
</comment>
<evidence type="ECO:0000256" key="2">
    <source>
        <dbReference type="PROSITE-ProRule" id="PRU00339"/>
    </source>
</evidence>
<dbReference type="SUPFAM" id="SSF48452">
    <property type="entry name" value="TPR-like"/>
    <property type="match status" value="1"/>
</dbReference>
<dbReference type="OrthoDB" id="9814800at2"/>
<name>A0A4Y8UJ68_9GAMM</name>
<dbReference type="Gene3D" id="1.10.1130.10">
    <property type="entry name" value="Flavocytochrome C3, Chain A"/>
    <property type="match status" value="3"/>
</dbReference>
<dbReference type="AlphaFoldDB" id="A0A4Y8UJ68"/>
<reference evidence="6 7" key="1">
    <citation type="submission" date="2019-03" db="EMBL/GenBank/DDBJ databases">
        <title>Draft genome of Gammaproteobacteria bacterium LSUCC0057, a member of the SAR92 clade.</title>
        <authorList>
            <person name="Lanclos V.C."/>
            <person name="Doiron C."/>
            <person name="Henson M.W."/>
            <person name="Thrash J.C."/>
        </authorList>
    </citation>
    <scope>NUCLEOTIDE SEQUENCE [LARGE SCALE GENOMIC DNA]</scope>
    <source>
        <strain evidence="6 7">LSUCC0057</strain>
    </source>
</reference>
<gene>
    <name evidence="6" type="ORF">E3W66_02515</name>
</gene>
<dbReference type="InterPro" id="IPR011990">
    <property type="entry name" value="TPR-like_helical_dom_sf"/>
</dbReference>
<feature type="domain" description="Doubled CXXCH motif" evidence="4">
    <location>
        <begin position="305"/>
        <end position="331"/>
    </location>
</feature>
<keyword evidence="1 3" id="KW-0732">Signal</keyword>
<dbReference type="Pfam" id="PF13429">
    <property type="entry name" value="TPR_15"/>
    <property type="match status" value="1"/>
</dbReference>
<dbReference type="InterPro" id="IPR016024">
    <property type="entry name" value="ARM-type_fold"/>
</dbReference>
<sequence length="762" mass="82905">MRSKLLPALLLLTTALAATAGQPPQASGDPNYAGSASCAGCHSEQYQAWRGSHHDQAMQHASAATVLADFDNSTFEHYAGRYRFYRDGEQFMVSFTPAEGGEAEQFQVLYTFGVEPLQQYLLPSAGGRLQALPIAWDTLQGQWFDVQGDLQPEPHERIHWRNGGLNWNSMCADCHSTGLEKNYQPTSDSYATQWAELNVGCESCHGPAADHANWQPNATSLRPLPSGQAALTGDQATSCGQCHARRGPLLAANGAEATATARFSEMHYALEVAAPPLYHADGQINDEVFVLGSYLQSKMHSAGITCSNCHDPHSNQLNQPGNALCLNCHEADYNLPSHHRHAPYTPAQSGHPRDYSGTLGNGQLLPEQSLGNQCVDCHMPGKVYMGNDFRRDHSFRVPRPDLAAQYPQLQLPNACGSCHRDRDASWAAAAIADWHGPVRDSHFAEALLAAQAGGDQRPLYALIAVTGGYNQAPPIARATAVQLAAPATLGSELEALLRQQLNSDQPLLRRTGIAALSHLPADYRLRVLAPLLDDSHAAVRLQLAQALSDITVSQLPTADQATFTELQREYRRHLKANSDFPSLRYQAGVDAHRRGELEQAAADYRAALALDDRFNPARYNLAQLYYQRGDRDGATALYRTIVAQEPRAGAARHALGLLLGELGDSAGAIDQLLAAAALNGSGRSWYNAAILQQRSGDASAAQHSYQQALASEPDNRDYLAGLVSLLVQNNRRDEALAAVRAAIARNPYSRELLQLRHQLQQR</sequence>
<protein>
    <submittedName>
        <fullName evidence="6">Tetratricopeptide repeat protein</fullName>
    </submittedName>
</protein>
<dbReference type="Proteomes" id="UP000298133">
    <property type="component" value="Unassembled WGS sequence"/>
</dbReference>
<dbReference type="Pfam" id="PF09699">
    <property type="entry name" value="Paired_CXXCH_1"/>
    <property type="match status" value="1"/>
</dbReference>
<feature type="domain" description="Cytochrome c-552/4" evidence="5">
    <location>
        <begin position="168"/>
        <end position="206"/>
    </location>
</feature>
<dbReference type="PANTHER" id="PTHR35038:SF8">
    <property type="entry name" value="C-TYPE POLYHEME CYTOCHROME OMCC"/>
    <property type="match status" value="1"/>
</dbReference>
<dbReference type="SUPFAM" id="SSF48371">
    <property type="entry name" value="ARM repeat"/>
    <property type="match status" value="1"/>
</dbReference>
<dbReference type="Pfam" id="PF13435">
    <property type="entry name" value="Cytochrome_C554"/>
    <property type="match status" value="2"/>
</dbReference>
<feature type="repeat" description="TPR" evidence="2">
    <location>
        <begin position="615"/>
        <end position="648"/>
    </location>
</feature>
<dbReference type="SMART" id="SM00028">
    <property type="entry name" value="TPR"/>
    <property type="match status" value="4"/>
</dbReference>
<dbReference type="InterPro" id="IPR019734">
    <property type="entry name" value="TPR_rpt"/>
</dbReference>
<dbReference type="EMBL" id="SPIA01000001">
    <property type="protein sequence ID" value="TFH68845.1"/>
    <property type="molecule type" value="Genomic_DNA"/>
</dbReference>
<feature type="chain" id="PRO_5021341849" evidence="3">
    <location>
        <begin position="21"/>
        <end position="762"/>
    </location>
</feature>
<evidence type="ECO:0000259" key="5">
    <source>
        <dbReference type="Pfam" id="PF13435"/>
    </source>
</evidence>
<evidence type="ECO:0000313" key="6">
    <source>
        <dbReference type="EMBL" id="TFH68845.1"/>
    </source>
</evidence>
<dbReference type="InterPro" id="IPR010177">
    <property type="entry name" value="Paired_CXXCH_1"/>
</dbReference>
<dbReference type="PROSITE" id="PS50005">
    <property type="entry name" value="TPR"/>
    <property type="match status" value="2"/>
</dbReference>
<dbReference type="InterPro" id="IPR023155">
    <property type="entry name" value="Cyt_c-552/4"/>
</dbReference>
<feature type="signal peptide" evidence="3">
    <location>
        <begin position="1"/>
        <end position="20"/>
    </location>
</feature>
<evidence type="ECO:0000313" key="7">
    <source>
        <dbReference type="Proteomes" id="UP000298133"/>
    </source>
</evidence>
<proteinExistence type="predicted"/>
<feature type="domain" description="Cytochrome c-552/4" evidence="5">
    <location>
        <begin position="38"/>
        <end position="62"/>
    </location>
</feature>
<feature type="repeat" description="TPR" evidence="2">
    <location>
        <begin position="682"/>
        <end position="715"/>
    </location>
</feature>
<keyword evidence="2" id="KW-0802">TPR repeat</keyword>